<comment type="catalytic activity">
    <reaction evidence="5 8">
        <text>meso-2,6-diaminopimelate + H(+) = L-lysine + CO2</text>
        <dbReference type="Rhea" id="RHEA:15101"/>
        <dbReference type="ChEBI" id="CHEBI:15378"/>
        <dbReference type="ChEBI" id="CHEBI:16526"/>
        <dbReference type="ChEBI" id="CHEBI:32551"/>
        <dbReference type="ChEBI" id="CHEBI:57791"/>
        <dbReference type="EC" id="4.1.1.20"/>
    </reaction>
</comment>
<dbReference type="GeneID" id="54119303"/>
<feature type="domain" description="Orn/DAP/Arg decarboxylase 2 N-terminal" evidence="9">
    <location>
        <begin position="39"/>
        <end position="296"/>
    </location>
</feature>
<dbReference type="PRINTS" id="PR01179">
    <property type="entry name" value="ODADCRBXLASE"/>
</dbReference>
<evidence type="ECO:0000256" key="2">
    <source>
        <dbReference type="ARBA" id="ARBA00022793"/>
    </source>
</evidence>
<organism evidence="10 11">
    <name type="scientific">Sharpea azabuensis</name>
    <dbReference type="NCBI Taxonomy" id="322505"/>
    <lineage>
        <taxon>Bacteria</taxon>
        <taxon>Bacillati</taxon>
        <taxon>Bacillota</taxon>
        <taxon>Erysipelotrichia</taxon>
        <taxon>Erysipelotrichales</taxon>
        <taxon>Coprobacillaceae</taxon>
        <taxon>Sharpea</taxon>
    </lineage>
</organism>
<keyword evidence="4 5" id="KW-0456">Lyase</keyword>
<keyword evidence="2 5" id="KW-0210">Decarboxylase</keyword>
<dbReference type="CDD" id="cd06828">
    <property type="entry name" value="PLPDE_III_DapDC"/>
    <property type="match status" value="1"/>
</dbReference>
<reference evidence="11" key="1">
    <citation type="submission" date="2016-10" db="EMBL/GenBank/DDBJ databases">
        <authorList>
            <person name="Varghese N."/>
        </authorList>
    </citation>
    <scope>NUCLEOTIDE SEQUENCE [LARGE SCALE GENOMIC DNA]</scope>
    <source>
        <strain evidence="11">DSM 20406</strain>
    </source>
</reference>
<dbReference type="PROSITE" id="PS00879">
    <property type="entry name" value="ODR_DC_2_2"/>
    <property type="match status" value="1"/>
</dbReference>
<evidence type="ECO:0000313" key="11">
    <source>
        <dbReference type="Proteomes" id="UP000183028"/>
    </source>
</evidence>
<comment type="subunit">
    <text evidence="5">Homodimer.</text>
</comment>
<dbReference type="OrthoDB" id="9802241at2"/>
<feature type="binding site" evidence="5">
    <location>
        <position position="362"/>
    </location>
    <ligand>
        <name>substrate</name>
    </ligand>
</feature>
<keyword evidence="3 5" id="KW-0663">Pyridoxal phosphate</keyword>
<evidence type="ECO:0000256" key="6">
    <source>
        <dbReference type="NCBIfam" id="TIGR01048"/>
    </source>
</evidence>
<dbReference type="EC" id="4.1.1.20" evidence="5 6"/>
<proteinExistence type="inferred from homology"/>
<feature type="binding site" evidence="5">
    <location>
        <position position="248"/>
    </location>
    <ligand>
        <name>pyridoxal 5'-phosphate</name>
        <dbReference type="ChEBI" id="CHEBI:597326"/>
    </ligand>
</feature>
<dbReference type="RefSeq" id="WP_033161896.1">
    <property type="nucleotide sequence ID" value="NZ_CADBKW010000050.1"/>
</dbReference>
<dbReference type="FunFam" id="3.20.20.10:FF:000003">
    <property type="entry name" value="Diaminopimelate decarboxylase"/>
    <property type="match status" value="1"/>
</dbReference>
<evidence type="ECO:0000256" key="4">
    <source>
        <dbReference type="ARBA" id="ARBA00023239"/>
    </source>
</evidence>
<dbReference type="eggNOG" id="COG0019">
    <property type="taxonomic scope" value="Bacteria"/>
</dbReference>
<comment type="function">
    <text evidence="5">Specifically catalyzes the decarboxylation of meso-diaminopimelate (meso-DAP) to L-lysine.</text>
</comment>
<dbReference type="InterPro" id="IPR022657">
    <property type="entry name" value="De-COase2_CS"/>
</dbReference>
<keyword evidence="5" id="KW-0028">Amino-acid biosynthesis</keyword>
<dbReference type="SUPFAM" id="SSF50621">
    <property type="entry name" value="Alanine racemase C-terminal domain-like"/>
    <property type="match status" value="1"/>
</dbReference>
<evidence type="ECO:0000256" key="3">
    <source>
        <dbReference type="ARBA" id="ARBA00022898"/>
    </source>
</evidence>
<comment type="pathway">
    <text evidence="5 8">Amino-acid biosynthesis; L-lysine biosynthesis via DAP pathway; L-lysine from DL-2,6-diaminopimelate: step 1/1.</text>
</comment>
<evidence type="ECO:0000256" key="1">
    <source>
        <dbReference type="ARBA" id="ARBA00001933"/>
    </source>
</evidence>
<feature type="modified residue" description="N6-(pyridoxal phosphate)lysine" evidence="5 7">
    <location>
        <position position="66"/>
    </location>
</feature>
<dbReference type="SUPFAM" id="SSF51419">
    <property type="entry name" value="PLP-binding barrel"/>
    <property type="match status" value="1"/>
</dbReference>
<evidence type="ECO:0000259" key="9">
    <source>
        <dbReference type="Pfam" id="PF02784"/>
    </source>
</evidence>
<dbReference type="InterPro" id="IPR009006">
    <property type="entry name" value="Ala_racemase/Decarboxylase_C"/>
</dbReference>
<dbReference type="Proteomes" id="UP000183028">
    <property type="component" value="Unassembled WGS sequence"/>
</dbReference>
<comment type="similarity">
    <text evidence="5">Belongs to the Orn/Lys/Arg decarboxylase class-II family. LysA subfamily.</text>
</comment>
<dbReference type="Gene3D" id="3.20.20.10">
    <property type="entry name" value="Alanine racemase"/>
    <property type="match status" value="1"/>
</dbReference>
<evidence type="ECO:0000313" key="10">
    <source>
        <dbReference type="EMBL" id="SEI84536.1"/>
    </source>
</evidence>
<feature type="binding site" evidence="5">
    <location>
        <position position="330"/>
    </location>
    <ligand>
        <name>substrate</name>
    </ligand>
</feature>
<dbReference type="PRINTS" id="PR01181">
    <property type="entry name" value="DAPDCRBXLASE"/>
</dbReference>
<dbReference type="AlphaFoldDB" id="A0A1H6TZB6"/>
<evidence type="ECO:0000256" key="7">
    <source>
        <dbReference type="PIRSR" id="PIRSR600183-50"/>
    </source>
</evidence>
<comment type="cofactor">
    <cofactor evidence="1 5 7 8">
        <name>pyridoxal 5'-phosphate</name>
        <dbReference type="ChEBI" id="CHEBI:597326"/>
    </cofactor>
</comment>
<keyword evidence="5 8" id="KW-0457">Lysine biosynthesis</keyword>
<dbReference type="Gene3D" id="2.40.37.10">
    <property type="entry name" value="Lyase, Ornithine Decarboxylase, Chain A, domain 1"/>
    <property type="match status" value="1"/>
</dbReference>
<dbReference type="GO" id="GO:0008836">
    <property type="term" value="F:diaminopimelate decarboxylase activity"/>
    <property type="evidence" value="ECO:0007669"/>
    <property type="project" value="UniProtKB-UniRule"/>
</dbReference>
<dbReference type="InterPro" id="IPR000183">
    <property type="entry name" value="Orn/DAP/Arg_de-COase"/>
</dbReference>
<evidence type="ECO:0000256" key="5">
    <source>
        <dbReference type="HAMAP-Rule" id="MF_02120"/>
    </source>
</evidence>
<feature type="binding site" evidence="5">
    <location>
        <position position="334"/>
    </location>
    <ligand>
        <name>substrate</name>
    </ligand>
</feature>
<dbReference type="UniPathway" id="UPA00034">
    <property type="reaction ID" value="UER00027"/>
</dbReference>
<dbReference type="GO" id="GO:0030170">
    <property type="term" value="F:pyridoxal phosphate binding"/>
    <property type="evidence" value="ECO:0007669"/>
    <property type="project" value="UniProtKB-UniRule"/>
</dbReference>
<dbReference type="InterPro" id="IPR022644">
    <property type="entry name" value="De-COase2_N"/>
</dbReference>
<feature type="binding site" evidence="5">
    <location>
        <position position="293"/>
    </location>
    <ligand>
        <name>substrate</name>
    </ligand>
</feature>
<dbReference type="PANTHER" id="PTHR43727:SF2">
    <property type="entry name" value="GROUP IV DECARBOXYLASE"/>
    <property type="match status" value="1"/>
</dbReference>
<feature type="active site" description="Proton donor" evidence="7">
    <location>
        <position position="361"/>
    </location>
</feature>
<protein>
    <recommendedName>
        <fullName evidence="5 6">Diaminopimelate decarboxylase</fullName>
        <shortName evidence="5">DAP decarboxylase</shortName>
        <shortName evidence="5">DAPDC</shortName>
        <ecNumber evidence="5 6">4.1.1.20</ecNumber>
    </recommendedName>
</protein>
<dbReference type="HAMAP" id="MF_02120">
    <property type="entry name" value="LysA"/>
    <property type="match status" value="1"/>
</dbReference>
<dbReference type="EMBL" id="FNYK01000028">
    <property type="protein sequence ID" value="SEI84536.1"/>
    <property type="molecule type" value="Genomic_DNA"/>
</dbReference>
<feature type="binding site" evidence="5">
    <location>
        <begin position="290"/>
        <end position="293"/>
    </location>
    <ligand>
        <name>pyridoxal 5'-phosphate</name>
        <dbReference type="ChEBI" id="CHEBI:597326"/>
    </ligand>
</feature>
<accession>A0A1H6TZB6</accession>
<dbReference type="InterPro" id="IPR002986">
    <property type="entry name" value="DAP_deCOOHase_LysA"/>
</dbReference>
<feature type="binding site" evidence="5">
    <location>
        <position position="391"/>
    </location>
    <ligand>
        <name>pyridoxal 5'-phosphate</name>
        <dbReference type="ChEBI" id="CHEBI:597326"/>
    </ligand>
</feature>
<dbReference type="InterPro" id="IPR029066">
    <property type="entry name" value="PLP-binding_barrel"/>
</dbReference>
<evidence type="ECO:0000256" key="8">
    <source>
        <dbReference type="RuleBase" id="RU003738"/>
    </source>
</evidence>
<keyword evidence="11" id="KW-1185">Reference proteome</keyword>
<dbReference type="Pfam" id="PF02784">
    <property type="entry name" value="Orn_Arg_deC_N"/>
    <property type="match status" value="1"/>
</dbReference>
<name>A0A1H6TZB6_9FIRM</name>
<gene>
    <name evidence="5" type="primary">lysA</name>
    <name evidence="10" type="ORF">SAMN04487834_10285</name>
</gene>
<dbReference type="STRING" id="322505.SAMN04487836_10460"/>
<dbReference type="PANTHER" id="PTHR43727">
    <property type="entry name" value="DIAMINOPIMELATE DECARBOXYLASE"/>
    <property type="match status" value="1"/>
</dbReference>
<feature type="binding site" evidence="5">
    <location>
        <position position="391"/>
    </location>
    <ligand>
        <name>substrate</name>
    </ligand>
</feature>
<dbReference type="NCBIfam" id="TIGR01048">
    <property type="entry name" value="lysA"/>
    <property type="match status" value="1"/>
</dbReference>
<sequence length="437" mass="48704">MVLQTQFADIRGNDLYIDGVKATDLAKKYGTPLYVMSEGHIRHQMNELKEKFMDKYENTLPLFASKSFSCLAIYKLASEYGIGIDCVSAGEISIALRAGFDPDKIYFHGNNKLPSEIEYALKHGVTHFVVDNFYELELCDKIAGELDTVVKATVRVVPGIKAGGHNFIQTGHVDTKFGFSSHYGIYLKAIKKILDSKNMEFEGLHAHIGSQVFDLYAYISAMRTFMGFVDEIYKTFGVVVRKINAGGGYGIAYNKLDHPLDFETITEEIMNVISEAYEKRGWERPMVLIEPGRWVVGNAGITLYTVGAIKEIPDVRTYVSIDGGMADNIRTPLYDAKYDGVVANKAGETKTKVVTIAGKCCESGDLICKDLHVTGNIEAGDIFAVFSTGAYNYTMSSNYNQLPKPAVVFTYKGKSKVVIRRQTFDDLVEYDEDQAYE</sequence>
<dbReference type="GO" id="GO:0009089">
    <property type="term" value="P:lysine biosynthetic process via diaminopimelate"/>
    <property type="evidence" value="ECO:0007669"/>
    <property type="project" value="UniProtKB-UniRule"/>
</dbReference>